<dbReference type="SMART" id="SM01158">
    <property type="entry name" value="DUF1741"/>
    <property type="match status" value="1"/>
</dbReference>
<evidence type="ECO:0000313" key="7">
    <source>
        <dbReference type="Proteomes" id="UP001309876"/>
    </source>
</evidence>
<evidence type="ECO:0000259" key="5">
    <source>
        <dbReference type="SMART" id="SM01158"/>
    </source>
</evidence>
<comment type="subcellular location">
    <subcellularLocation>
        <location evidence="1">Membrane</location>
    </subcellularLocation>
</comment>
<accession>A0AAN7YB72</accession>
<sequence>MDVTSPLTRDIHESFQPKIVQLYANLLALHPPDAEEDHIQPEGFWREFFLLKPAKQKFYDILEPLTADDLLHIQNQTRNFIKRSILEINSNKEPQNGHALDNLTSFLAAVLAKKYANPSTDIIEVVAGLEDVDKVMTDIVNGLDTIINKSTSSSLRRKAIDCAIAAVAGSYQTSLVTYFIHQDFFHGLMKYVQTVPESAPAALCLLGLLANFNKFETHNVYQNRMEDFINEDIMAKLVEGFANTCGDIRDAYVAIQDDTPVQWSLGSTLSYVGLRALTPEAKKSIPPTEDEAKVLFNDLPPANAVIFLTVYCFVQANNVFASLLTATDKDDDLESRLAAFLSVSSYLCHHAFRSTRVQHYSLMTLFTIRLLVEDSVLAKRLSSTDLKITVRLARQRPPHLPYLTTPRPPTCVVLDILTDTLSHNLRKRLNIPLYSTTLTILHAILTQLSSNRNRLTHHWSYIWLSLISLLRFMTTYSTDLIQSARLTDLQLNIILPLTSNLTFSLLRGDNFLPDPPSYDDLFYKLLESSETLEKFKSAYEIAKLPTSDKLRRATDALISISGHYQNLLSSSKKKVHLSPREIQKLIGEGHETLGDVVDNISTTGSVKGRGGVTAGAEEFGHYEKWRESAWKVEIKKIIRTVVEDARMLALQ</sequence>
<dbReference type="InterPro" id="IPR013636">
    <property type="entry name" value="ARMH3_C"/>
</dbReference>
<evidence type="ECO:0000256" key="2">
    <source>
        <dbReference type="ARBA" id="ARBA00022692"/>
    </source>
</evidence>
<dbReference type="InterPro" id="IPR039868">
    <property type="entry name" value="ARMD3-like"/>
</dbReference>
<evidence type="ECO:0000313" key="6">
    <source>
        <dbReference type="EMBL" id="KAK5086415.1"/>
    </source>
</evidence>
<keyword evidence="4" id="KW-0472">Membrane</keyword>
<name>A0AAN7YB72_9EURO</name>
<proteinExistence type="predicted"/>
<protein>
    <recommendedName>
        <fullName evidence="5">Armadillo-like helical domain-containing protein</fullName>
    </recommendedName>
</protein>
<reference evidence="6 7" key="1">
    <citation type="submission" date="2023-08" db="EMBL/GenBank/DDBJ databases">
        <title>Black Yeasts Isolated from many extreme environments.</title>
        <authorList>
            <person name="Coleine C."/>
            <person name="Stajich J.E."/>
            <person name="Selbmann L."/>
        </authorList>
    </citation>
    <scope>NUCLEOTIDE SEQUENCE [LARGE SCALE GENOMIC DNA]</scope>
    <source>
        <strain evidence="6 7">CCFEE 5910</strain>
    </source>
</reference>
<dbReference type="EMBL" id="JAVRRJ010000003">
    <property type="protein sequence ID" value="KAK5086415.1"/>
    <property type="molecule type" value="Genomic_DNA"/>
</dbReference>
<keyword evidence="3" id="KW-1133">Transmembrane helix</keyword>
<gene>
    <name evidence="6" type="ORF">LTR05_003583</name>
</gene>
<organism evidence="6 7">
    <name type="scientific">Lithohypha guttulata</name>
    <dbReference type="NCBI Taxonomy" id="1690604"/>
    <lineage>
        <taxon>Eukaryota</taxon>
        <taxon>Fungi</taxon>
        <taxon>Dikarya</taxon>
        <taxon>Ascomycota</taxon>
        <taxon>Pezizomycotina</taxon>
        <taxon>Eurotiomycetes</taxon>
        <taxon>Chaetothyriomycetidae</taxon>
        <taxon>Chaetothyriales</taxon>
        <taxon>Trichomeriaceae</taxon>
        <taxon>Lithohypha</taxon>
    </lineage>
</organism>
<dbReference type="PANTHER" id="PTHR13608:SF3">
    <property type="entry name" value="ARMADILLO-LIKE HELICAL DOMAIN-CONTAINING PROTEIN 3"/>
    <property type="match status" value="1"/>
</dbReference>
<dbReference type="Pfam" id="PF08427">
    <property type="entry name" value="ARMH3_C"/>
    <property type="match status" value="1"/>
</dbReference>
<comment type="caution">
    <text evidence="6">The sequence shown here is derived from an EMBL/GenBank/DDBJ whole genome shotgun (WGS) entry which is preliminary data.</text>
</comment>
<dbReference type="PANTHER" id="PTHR13608">
    <property type="entry name" value="ARMADILLO-LIKE HELICAL DOMAIN-CONTAINING PROTEIN 3"/>
    <property type="match status" value="1"/>
</dbReference>
<evidence type="ECO:0000256" key="3">
    <source>
        <dbReference type="ARBA" id="ARBA00022989"/>
    </source>
</evidence>
<dbReference type="AlphaFoldDB" id="A0AAN7YB72"/>
<dbReference type="GO" id="GO:0005829">
    <property type="term" value="C:cytosol"/>
    <property type="evidence" value="ECO:0007669"/>
    <property type="project" value="TreeGrafter"/>
</dbReference>
<dbReference type="Proteomes" id="UP001309876">
    <property type="component" value="Unassembled WGS sequence"/>
</dbReference>
<evidence type="ECO:0000256" key="1">
    <source>
        <dbReference type="ARBA" id="ARBA00004370"/>
    </source>
</evidence>
<dbReference type="GO" id="GO:0016020">
    <property type="term" value="C:membrane"/>
    <property type="evidence" value="ECO:0007669"/>
    <property type="project" value="UniProtKB-SubCell"/>
</dbReference>
<keyword evidence="7" id="KW-1185">Reference proteome</keyword>
<evidence type="ECO:0000256" key="4">
    <source>
        <dbReference type="ARBA" id="ARBA00023136"/>
    </source>
</evidence>
<keyword evidence="2" id="KW-0812">Transmembrane</keyword>
<feature type="domain" description="Armadillo-like helical" evidence="5">
    <location>
        <begin position="401"/>
        <end position="649"/>
    </location>
</feature>